<proteinExistence type="predicted"/>
<dbReference type="RefSeq" id="WP_284133207.1">
    <property type="nucleotide sequence ID" value="NZ_JASKYM010000006.1"/>
</dbReference>
<comment type="caution">
    <text evidence="1">The sequence shown here is derived from an EMBL/GenBank/DDBJ whole genome shotgun (WGS) entry which is preliminary data.</text>
</comment>
<dbReference type="Pfam" id="PF19524">
    <property type="entry name" value="DUF6054"/>
    <property type="match status" value="1"/>
</dbReference>
<dbReference type="InterPro" id="IPR046117">
    <property type="entry name" value="DUF6054"/>
</dbReference>
<dbReference type="EMBL" id="JASKYM010000006">
    <property type="protein sequence ID" value="MDK2564279.1"/>
    <property type="molecule type" value="Genomic_DNA"/>
</dbReference>
<keyword evidence="2" id="KW-1185">Reference proteome</keyword>
<reference evidence="1 2" key="1">
    <citation type="submission" date="2023-05" db="EMBL/GenBank/DDBJ databases">
        <title>Rombocin, a short stable natural nisin variant, displays selective antimicrobial activity against Listeria monocytogenes and employs dual mode of action to kill target bacterial strains.</title>
        <authorList>
            <person name="Wambui J."/>
            <person name="Stephan R."/>
            <person name="Kuipers O.P."/>
        </authorList>
    </citation>
    <scope>NUCLEOTIDE SEQUENCE [LARGE SCALE GENOMIC DNA]</scope>
    <source>
        <strain evidence="1 2">RC002</strain>
    </source>
</reference>
<accession>A0ABT7EBH5</accession>
<dbReference type="Proteomes" id="UP001301012">
    <property type="component" value="Unassembled WGS sequence"/>
</dbReference>
<sequence length="117" mass="12923">MAKCERHFKGDFNQFLKIMEDGILAKSVSATCEDISDYENSGVLCAIRVYERYSAIGGNRVSLSITLIGKGEELFLSAITSGGSQAMFFKLNTFGEEAFLDNVISIADNYIKKVNMD</sequence>
<gene>
    <name evidence="1" type="ORF">QOZ84_12020</name>
</gene>
<protein>
    <submittedName>
        <fullName evidence="1">DUF6054 family protein</fullName>
    </submittedName>
</protein>
<organism evidence="1 2">
    <name type="scientific">Romboutsia sedimentorum</name>
    <dbReference type="NCBI Taxonomy" id="1368474"/>
    <lineage>
        <taxon>Bacteria</taxon>
        <taxon>Bacillati</taxon>
        <taxon>Bacillota</taxon>
        <taxon>Clostridia</taxon>
        <taxon>Peptostreptococcales</taxon>
        <taxon>Peptostreptococcaceae</taxon>
        <taxon>Romboutsia</taxon>
    </lineage>
</organism>
<evidence type="ECO:0000313" key="2">
    <source>
        <dbReference type="Proteomes" id="UP001301012"/>
    </source>
</evidence>
<name>A0ABT7EBH5_9FIRM</name>
<evidence type="ECO:0000313" key="1">
    <source>
        <dbReference type="EMBL" id="MDK2564279.1"/>
    </source>
</evidence>